<keyword evidence="5" id="KW-1185">Reference proteome</keyword>
<dbReference type="EMBL" id="CATOUU010001007">
    <property type="protein sequence ID" value="CAI9966557.1"/>
    <property type="molecule type" value="Genomic_DNA"/>
</dbReference>
<evidence type="ECO:0000313" key="1">
    <source>
        <dbReference type="EMBL" id="CAI9966557.1"/>
    </source>
</evidence>
<evidence type="ECO:0000313" key="5">
    <source>
        <dbReference type="Proteomes" id="UP001642409"/>
    </source>
</evidence>
<dbReference type="EMBL" id="CATOUU010001007">
    <property type="protein sequence ID" value="CAI9966559.1"/>
    <property type="molecule type" value="Genomic_DNA"/>
</dbReference>
<gene>
    <name evidence="3" type="ORF">HINF_LOCUS34645</name>
    <name evidence="4" type="ORF">HINF_LOCUS34647</name>
    <name evidence="1" type="ORF">HINF_LOCUS54202</name>
    <name evidence="2" type="ORF">HINF_LOCUS54204</name>
</gene>
<evidence type="ECO:0000313" key="2">
    <source>
        <dbReference type="EMBL" id="CAI9966559.1"/>
    </source>
</evidence>
<protein>
    <submittedName>
        <fullName evidence="3">Hypothetical_protein</fullName>
    </submittedName>
</protein>
<organism evidence="1">
    <name type="scientific">Hexamita inflata</name>
    <dbReference type="NCBI Taxonomy" id="28002"/>
    <lineage>
        <taxon>Eukaryota</taxon>
        <taxon>Metamonada</taxon>
        <taxon>Diplomonadida</taxon>
        <taxon>Hexamitidae</taxon>
        <taxon>Hexamitinae</taxon>
        <taxon>Hexamita</taxon>
    </lineage>
</organism>
<sequence length="165" mass="19214">MLFSYYNGQIYIMQLFDMSTSSKLSRYCKKLMLYKPQEFKSTLNKFVRYQSGVTSIKLQRSFNSFKLVSDLSVSNFSKQQKLKSNEISLAMPCNALISINQLFDRFNSFKFRRIFIISTFFNPQVFNDSLVIENAICESGVISTPMNPNKLNYYNLGNCTKFHSI</sequence>
<dbReference type="AlphaFoldDB" id="A0AA86R5V7"/>
<dbReference type="EMBL" id="CAXDID020000123">
    <property type="protein sequence ID" value="CAL6032764.1"/>
    <property type="molecule type" value="Genomic_DNA"/>
</dbReference>
<reference evidence="1" key="1">
    <citation type="submission" date="2023-06" db="EMBL/GenBank/DDBJ databases">
        <authorList>
            <person name="Kurt Z."/>
        </authorList>
    </citation>
    <scope>NUCLEOTIDE SEQUENCE</scope>
</reference>
<evidence type="ECO:0000313" key="3">
    <source>
        <dbReference type="EMBL" id="CAL6032764.1"/>
    </source>
</evidence>
<name>A0AA86R5V7_9EUKA</name>
<dbReference type="Proteomes" id="UP001642409">
    <property type="component" value="Unassembled WGS sequence"/>
</dbReference>
<accession>A0AA86R5V7</accession>
<comment type="caution">
    <text evidence="1">The sequence shown here is derived from an EMBL/GenBank/DDBJ whole genome shotgun (WGS) entry which is preliminary data.</text>
</comment>
<reference evidence="3 5" key="2">
    <citation type="submission" date="2024-07" db="EMBL/GenBank/DDBJ databases">
        <authorList>
            <person name="Akdeniz Z."/>
        </authorList>
    </citation>
    <scope>NUCLEOTIDE SEQUENCE [LARGE SCALE GENOMIC DNA]</scope>
</reference>
<dbReference type="EMBL" id="CAXDID020000123">
    <property type="protein sequence ID" value="CAL6032768.1"/>
    <property type="molecule type" value="Genomic_DNA"/>
</dbReference>
<proteinExistence type="predicted"/>
<evidence type="ECO:0000313" key="4">
    <source>
        <dbReference type="EMBL" id="CAL6032768.1"/>
    </source>
</evidence>